<evidence type="ECO:0000313" key="3">
    <source>
        <dbReference type="Proteomes" id="UP000264006"/>
    </source>
</evidence>
<evidence type="ECO:0000313" key="2">
    <source>
        <dbReference type="EMBL" id="AXV06734.1"/>
    </source>
</evidence>
<keyword evidence="3" id="KW-1185">Reference proteome</keyword>
<name>A0A346XWY7_9ACTN</name>
<evidence type="ECO:0000256" key="1">
    <source>
        <dbReference type="SAM" id="MobiDB-lite"/>
    </source>
</evidence>
<protein>
    <submittedName>
        <fullName evidence="2">Uncharacterized protein</fullName>
    </submittedName>
</protein>
<dbReference type="KEGG" id="euz:DVS28_a2049"/>
<dbReference type="Proteomes" id="UP000264006">
    <property type="component" value="Chromosome"/>
</dbReference>
<gene>
    <name evidence="2" type="ORF">DVS28_a2049</name>
</gene>
<organism evidence="2 3">
    <name type="scientific">Euzebya pacifica</name>
    <dbReference type="NCBI Taxonomy" id="1608957"/>
    <lineage>
        <taxon>Bacteria</taxon>
        <taxon>Bacillati</taxon>
        <taxon>Actinomycetota</taxon>
        <taxon>Nitriliruptoria</taxon>
        <taxon>Euzebyales</taxon>
    </lineage>
</organism>
<feature type="region of interest" description="Disordered" evidence="1">
    <location>
        <begin position="21"/>
        <end position="46"/>
    </location>
</feature>
<reference evidence="2 3" key="1">
    <citation type="submission" date="2018-09" db="EMBL/GenBank/DDBJ databases">
        <title>Complete genome sequence of Euzebya sp. DY32-46 isolated from seawater of Pacific Ocean.</title>
        <authorList>
            <person name="Xu L."/>
            <person name="Wu Y.-H."/>
            <person name="Xu X.-W."/>
        </authorList>
    </citation>
    <scope>NUCLEOTIDE SEQUENCE [LARGE SCALE GENOMIC DNA]</scope>
    <source>
        <strain evidence="2 3">DY32-46</strain>
    </source>
</reference>
<sequence>MRFTNLRKQAASQTYSRLVEAGEQADYDGPGPDDVQEVLDVTGASP</sequence>
<dbReference type="EMBL" id="CP031165">
    <property type="protein sequence ID" value="AXV06734.1"/>
    <property type="molecule type" value="Genomic_DNA"/>
</dbReference>
<accession>A0A346XWY7</accession>
<proteinExistence type="predicted"/>
<dbReference type="AlphaFoldDB" id="A0A346XWY7"/>